<dbReference type="Gene3D" id="1.10.150.130">
    <property type="match status" value="1"/>
</dbReference>
<gene>
    <name evidence="8" type="ORF">AELL_2068</name>
    <name evidence="9" type="ORF">CP962_04700</name>
</gene>
<evidence type="ECO:0000256" key="4">
    <source>
        <dbReference type="ARBA" id="ARBA00023172"/>
    </source>
</evidence>
<dbReference type="EMBL" id="NXIG01000004">
    <property type="protein sequence ID" value="RXI31416.1"/>
    <property type="molecule type" value="Genomic_DNA"/>
</dbReference>
<dbReference type="KEGG" id="aell:AELL_2068"/>
<dbReference type="InterPro" id="IPR013762">
    <property type="entry name" value="Integrase-like_cat_sf"/>
</dbReference>
<dbReference type="InterPro" id="IPR002104">
    <property type="entry name" value="Integrase_catalytic"/>
</dbReference>
<evidence type="ECO:0000313" key="11">
    <source>
        <dbReference type="Proteomes" id="UP000290588"/>
    </source>
</evidence>
<evidence type="ECO:0000256" key="1">
    <source>
        <dbReference type="ARBA" id="ARBA00008857"/>
    </source>
</evidence>
<dbReference type="Proteomes" id="UP000262582">
    <property type="component" value="Chromosome"/>
</dbReference>
<dbReference type="OrthoDB" id="9789256at2"/>
<dbReference type="SUPFAM" id="SSF56349">
    <property type="entry name" value="DNA breaking-rejoining enzymes"/>
    <property type="match status" value="1"/>
</dbReference>
<dbReference type="PANTHER" id="PTHR30629:SF2">
    <property type="entry name" value="PROPHAGE INTEGRASE INTS-RELATED"/>
    <property type="match status" value="1"/>
</dbReference>
<dbReference type="PROSITE" id="PS51898">
    <property type="entry name" value="TYR_RECOMBINASE"/>
    <property type="match status" value="1"/>
</dbReference>
<reference evidence="8 10" key="2">
    <citation type="submission" date="2018-08" db="EMBL/GenBank/DDBJ databases">
        <title>Complete genome of the Arcobacter ellisii type strain LMG 26155.</title>
        <authorList>
            <person name="Miller W.G."/>
            <person name="Yee E."/>
            <person name="Bono J.L."/>
        </authorList>
    </citation>
    <scope>NUCLEOTIDE SEQUENCE [LARGE SCALE GENOMIC DNA]</scope>
    <source>
        <strain evidence="8 10">LMG 26155</strain>
    </source>
</reference>
<dbReference type="CDD" id="cd00796">
    <property type="entry name" value="INT_Rci_Hp1_C"/>
    <property type="match status" value="1"/>
</dbReference>
<evidence type="ECO:0000313" key="8">
    <source>
        <dbReference type="EMBL" id="AXX95711.1"/>
    </source>
</evidence>
<dbReference type="GO" id="GO:0015074">
    <property type="term" value="P:DNA integration"/>
    <property type="evidence" value="ECO:0007669"/>
    <property type="project" value="UniProtKB-KW"/>
</dbReference>
<dbReference type="InterPro" id="IPR010998">
    <property type="entry name" value="Integrase_recombinase_N"/>
</dbReference>
<evidence type="ECO:0000256" key="3">
    <source>
        <dbReference type="ARBA" id="ARBA00023125"/>
    </source>
</evidence>
<keyword evidence="10" id="KW-1185">Reference proteome</keyword>
<dbReference type="InterPro" id="IPR050808">
    <property type="entry name" value="Phage_Integrase"/>
</dbReference>
<evidence type="ECO:0000259" key="7">
    <source>
        <dbReference type="PROSITE" id="PS51900"/>
    </source>
</evidence>
<evidence type="ECO:0000313" key="10">
    <source>
        <dbReference type="Proteomes" id="UP000262582"/>
    </source>
</evidence>
<proteinExistence type="inferred from homology"/>
<comment type="similarity">
    <text evidence="1">Belongs to the 'phage' integrase family.</text>
</comment>
<dbReference type="Pfam" id="PF00589">
    <property type="entry name" value="Phage_integrase"/>
    <property type="match status" value="1"/>
</dbReference>
<sequence length="366" mass="42597">MAYINSKKFGSTVQHYKKENGDISYYITYKDEFNKLKRIKVGDKSQGITEPYCNRKRNEILNKIRLGEDIPIKQKKKDSTTLNSIAEIYFTDKKSAEKRKSKYDIHIKPVFGNSNVNSIKREDILNFRNQILEKGKSLQTAKGIIQLISTIYNYNIQEKSLKTFNPAIGIKWDKQYKIDNTREKYLDLNEIKLLLSEISNNPTLLLFVELSLQTGGRLETILHIQKKHINFQEGSIQLKNLKTNDTYTGFIQDELSNKLKEICEKLNVNDYVVHFEKGKKSTSRQIQNRLQPIMNELFNQGLEKNDSKNRTVIHTLRHTFASHLAINGTPIFTIKELMNHSDIEQTMRYAKLAPDSGKKNVLNLYR</sequence>
<dbReference type="InterPro" id="IPR044068">
    <property type="entry name" value="CB"/>
</dbReference>
<reference evidence="9 11" key="1">
    <citation type="submission" date="2017-09" db="EMBL/GenBank/DDBJ databases">
        <title>Genomics of the genus Arcobacter.</title>
        <authorList>
            <person name="Perez-Cataluna A."/>
            <person name="Figueras M.J."/>
            <person name="Salas-Masso N."/>
        </authorList>
    </citation>
    <scope>NUCLEOTIDE SEQUENCE [LARGE SCALE GENOMIC DNA]</scope>
    <source>
        <strain evidence="9 11">CECT 7837</strain>
    </source>
</reference>
<accession>A0A347UA33</accession>
<dbReference type="Pfam" id="PF14659">
    <property type="entry name" value="Phage_int_SAM_3"/>
    <property type="match status" value="1"/>
</dbReference>
<evidence type="ECO:0000313" key="9">
    <source>
        <dbReference type="EMBL" id="RXI31416.1"/>
    </source>
</evidence>
<dbReference type="AlphaFoldDB" id="A0A347UA33"/>
<organism evidence="9 11">
    <name type="scientific">Arcobacter ellisii</name>
    <dbReference type="NCBI Taxonomy" id="913109"/>
    <lineage>
        <taxon>Bacteria</taxon>
        <taxon>Pseudomonadati</taxon>
        <taxon>Campylobacterota</taxon>
        <taxon>Epsilonproteobacteria</taxon>
        <taxon>Campylobacterales</taxon>
        <taxon>Arcobacteraceae</taxon>
        <taxon>Arcobacter</taxon>
    </lineage>
</organism>
<keyword evidence="4" id="KW-0233">DNA recombination</keyword>
<keyword evidence="3 5" id="KW-0238">DNA-binding</keyword>
<dbReference type="GO" id="GO:0003677">
    <property type="term" value="F:DNA binding"/>
    <property type="evidence" value="ECO:0007669"/>
    <property type="project" value="UniProtKB-UniRule"/>
</dbReference>
<evidence type="ECO:0000256" key="5">
    <source>
        <dbReference type="PROSITE-ProRule" id="PRU01248"/>
    </source>
</evidence>
<dbReference type="Proteomes" id="UP000290588">
    <property type="component" value="Unassembled WGS sequence"/>
</dbReference>
<evidence type="ECO:0000259" key="6">
    <source>
        <dbReference type="PROSITE" id="PS51898"/>
    </source>
</evidence>
<dbReference type="EMBL" id="CP032097">
    <property type="protein sequence ID" value="AXX95711.1"/>
    <property type="molecule type" value="Genomic_DNA"/>
</dbReference>
<dbReference type="PANTHER" id="PTHR30629">
    <property type="entry name" value="PROPHAGE INTEGRASE"/>
    <property type="match status" value="1"/>
</dbReference>
<dbReference type="InterPro" id="IPR011010">
    <property type="entry name" value="DNA_brk_join_enz"/>
</dbReference>
<dbReference type="RefSeq" id="WP_118917879.1">
    <property type="nucleotide sequence ID" value="NZ_CP032097.1"/>
</dbReference>
<protein>
    <submittedName>
        <fullName evidence="8 9">Integrase</fullName>
    </submittedName>
</protein>
<dbReference type="InterPro" id="IPR004107">
    <property type="entry name" value="Integrase_SAM-like_N"/>
</dbReference>
<keyword evidence="2" id="KW-0229">DNA integration</keyword>
<dbReference type="Gene3D" id="1.10.443.10">
    <property type="entry name" value="Intergrase catalytic core"/>
    <property type="match status" value="1"/>
</dbReference>
<feature type="domain" description="Core-binding (CB)" evidence="7">
    <location>
        <begin position="80"/>
        <end position="156"/>
    </location>
</feature>
<evidence type="ECO:0000256" key="2">
    <source>
        <dbReference type="ARBA" id="ARBA00022908"/>
    </source>
</evidence>
<dbReference type="PROSITE" id="PS51900">
    <property type="entry name" value="CB"/>
    <property type="match status" value="1"/>
</dbReference>
<name>A0A347UA33_9BACT</name>
<feature type="domain" description="Tyr recombinase" evidence="6">
    <location>
        <begin position="181"/>
        <end position="362"/>
    </location>
</feature>
<dbReference type="GO" id="GO:0006310">
    <property type="term" value="P:DNA recombination"/>
    <property type="evidence" value="ECO:0007669"/>
    <property type="project" value="UniProtKB-KW"/>
</dbReference>